<protein>
    <submittedName>
        <fullName evidence="1">Uncharacterized protein</fullName>
    </submittedName>
</protein>
<keyword evidence="2" id="KW-1185">Reference proteome</keyword>
<accession>A0AA88AL16</accession>
<sequence>MKSSRCGQVHASFTHIIEETRISSNLTHHKIGRSSNIKLAMCRNKILPNWNFSYNVSALVLISRCILELETSNIPVIIDREGHVQDHIPDEHHRERINVFWAMRIDYDFRIFEF</sequence>
<dbReference type="Proteomes" id="UP001187192">
    <property type="component" value="Unassembled WGS sequence"/>
</dbReference>
<reference evidence="1" key="1">
    <citation type="submission" date="2023-07" db="EMBL/GenBank/DDBJ databases">
        <title>draft genome sequence of fig (Ficus carica).</title>
        <authorList>
            <person name="Takahashi T."/>
            <person name="Nishimura K."/>
        </authorList>
    </citation>
    <scope>NUCLEOTIDE SEQUENCE</scope>
</reference>
<evidence type="ECO:0000313" key="2">
    <source>
        <dbReference type="Proteomes" id="UP001187192"/>
    </source>
</evidence>
<evidence type="ECO:0000313" key="1">
    <source>
        <dbReference type="EMBL" id="GMN54634.1"/>
    </source>
</evidence>
<gene>
    <name evidence="1" type="ORF">TIFTF001_023764</name>
</gene>
<proteinExistence type="predicted"/>
<name>A0AA88AL16_FICCA</name>
<dbReference type="AlphaFoldDB" id="A0AA88AL16"/>
<dbReference type="EMBL" id="BTGU01000052">
    <property type="protein sequence ID" value="GMN54634.1"/>
    <property type="molecule type" value="Genomic_DNA"/>
</dbReference>
<comment type="caution">
    <text evidence="1">The sequence shown here is derived from an EMBL/GenBank/DDBJ whole genome shotgun (WGS) entry which is preliminary data.</text>
</comment>
<organism evidence="1 2">
    <name type="scientific">Ficus carica</name>
    <name type="common">Common fig</name>
    <dbReference type="NCBI Taxonomy" id="3494"/>
    <lineage>
        <taxon>Eukaryota</taxon>
        <taxon>Viridiplantae</taxon>
        <taxon>Streptophyta</taxon>
        <taxon>Embryophyta</taxon>
        <taxon>Tracheophyta</taxon>
        <taxon>Spermatophyta</taxon>
        <taxon>Magnoliopsida</taxon>
        <taxon>eudicotyledons</taxon>
        <taxon>Gunneridae</taxon>
        <taxon>Pentapetalae</taxon>
        <taxon>rosids</taxon>
        <taxon>fabids</taxon>
        <taxon>Rosales</taxon>
        <taxon>Moraceae</taxon>
        <taxon>Ficeae</taxon>
        <taxon>Ficus</taxon>
    </lineage>
</organism>